<dbReference type="STRING" id="481446.NIT7645_03801"/>
<reference evidence="3" key="1">
    <citation type="submission" date="2015-05" db="EMBL/GenBank/DDBJ databases">
        <authorList>
            <person name="Rodrigo-Torres Lidia"/>
            <person name="Arahal R.David."/>
        </authorList>
    </citation>
    <scope>NUCLEOTIDE SEQUENCE [LARGE SCALE GENOMIC DNA]</scope>
    <source>
        <strain evidence="3">CECT 7321</strain>
    </source>
</reference>
<evidence type="ECO:0000313" key="3">
    <source>
        <dbReference type="Proteomes" id="UP000043764"/>
    </source>
</evidence>
<feature type="domain" description="Regulator of ribonuclease activity B" evidence="1">
    <location>
        <begin position="12"/>
        <end position="107"/>
    </location>
</feature>
<dbReference type="RefSeq" id="WP_050673703.1">
    <property type="nucleotide sequence ID" value="NZ_CVRL01000035.1"/>
</dbReference>
<evidence type="ECO:0000259" key="1">
    <source>
        <dbReference type="Pfam" id="PF06877"/>
    </source>
</evidence>
<accession>A0A0H5DIQ5</accession>
<dbReference type="Pfam" id="PF06877">
    <property type="entry name" value="RraB"/>
    <property type="match status" value="1"/>
</dbReference>
<keyword evidence="3" id="KW-1185">Reference proteome</keyword>
<dbReference type="EMBL" id="CVRL01000035">
    <property type="protein sequence ID" value="CRL11730.1"/>
    <property type="molecule type" value="Genomic_DNA"/>
</dbReference>
<evidence type="ECO:0000313" key="2">
    <source>
        <dbReference type="EMBL" id="CRL11730.1"/>
    </source>
</evidence>
<dbReference type="InterPro" id="IPR009671">
    <property type="entry name" value="RraB_dom"/>
</dbReference>
<dbReference type="Proteomes" id="UP000043764">
    <property type="component" value="Unassembled WGS sequence"/>
</dbReference>
<sequence length="111" mass="12160">MAHDFDTQKAETFSAFSDLQAEGDLPFEADLDLFFVSNDGTSDWMPLAEALADLGFHTQWAEAEGDDPATLIATMPDQILSASAIWMVEEVATRFAIDHGFRPDGWGFAEG</sequence>
<protein>
    <recommendedName>
        <fullName evidence="1">Regulator of ribonuclease activity B domain-containing protein</fullName>
    </recommendedName>
</protein>
<name>A0A0H5DIQ5_9RHOB</name>
<proteinExistence type="predicted"/>
<dbReference type="AlphaFoldDB" id="A0A0H5DIQ5"/>
<organism evidence="2 3">
    <name type="scientific">Phaeobacter italicus</name>
    <dbReference type="NCBI Taxonomy" id="481446"/>
    <lineage>
        <taxon>Bacteria</taxon>
        <taxon>Pseudomonadati</taxon>
        <taxon>Pseudomonadota</taxon>
        <taxon>Alphaproteobacteria</taxon>
        <taxon>Rhodobacterales</taxon>
        <taxon>Roseobacteraceae</taxon>
        <taxon>Phaeobacter</taxon>
    </lineage>
</organism>
<gene>
    <name evidence="2" type="ORF">NIT7321_02600</name>
</gene>